<feature type="compositionally biased region" description="Low complexity" evidence="1">
    <location>
        <begin position="288"/>
        <end position="310"/>
    </location>
</feature>
<evidence type="ECO:0008006" key="4">
    <source>
        <dbReference type="Google" id="ProtNLM"/>
    </source>
</evidence>
<organism evidence="2 3">
    <name type="scientific">Purpureocillium lilacinum</name>
    <name type="common">Paecilomyces lilacinus</name>
    <dbReference type="NCBI Taxonomy" id="33203"/>
    <lineage>
        <taxon>Eukaryota</taxon>
        <taxon>Fungi</taxon>
        <taxon>Dikarya</taxon>
        <taxon>Ascomycota</taxon>
        <taxon>Pezizomycotina</taxon>
        <taxon>Sordariomycetes</taxon>
        <taxon>Hypocreomycetidae</taxon>
        <taxon>Hypocreales</taxon>
        <taxon>Ophiocordycipitaceae</taxon>
        <taxon>Purpureocillium</taxon>
    </lineage>
</organism>
<sequence>MLCHANPAGVRASLSRVAAAAGAASQHYPSPVLQAANLLPSTGCPPAHAGDVGAAVRGGDVVAPPVLSGTYTETDMICGQAWHCGFFLFLSFQILTWAFSSAEMRIHEVDGQIGRCSVSVPRYRSGVGGGVLQWATDGLQDDGRKRLQQEAEPKAGELDVKLPEGMPSYDGDLVWAPLLWELHALSYVLRCVVAGARATQASRLADYFPAHGAHRGTGNPHATSRAKLRRNPDEACSRRAAPHRTLLRSTYGPLDTKQKEVCAPVPVSRRPPQAMGGRRATASKRKPPASAGGAGRQPAGGPAAAAAAAGLDDYDDGEDNRDRERKQQLQQQQQQKHHQQRLLNVFSDAFAAVLARDSFPTILQEIKQALYNRDFAAAFGRQDYLEAYAARWSPTRALCYAAVFRGIRGHLDAVVAVDETEAMPSRDAAAEEVEEPSASDYGASPPARRLRMLCFGGCAAEHVAFASYLRETASSGTVTLVDSAPWSQTASLLQQHLTSPPPLSKYASAAARAANTALLDDDSQLRFAFCQEDALSLGRDRLAELVVGATGTSQQQQPQRPLVVTLMFTLNELYTDGGIGRTTKFLRLLGEVLPEGSLLLVVDSSGSYSEAAVGKEDKKKKYPMQWLLNHTLLGTETVGYTWEGIESEDSIWFRLPEGLDYPIPLENMRYQMHLYRIHKSKS</sequence>
<reference evidence="2 3" key="1">
    <citation type="journal article" date="2024" name="Microbiol. Resour. Announc.">
        <title>Genome annotations for the ascomycete fungi Trichoderma harzianum, Trichoderma aggressivum, and Purpureocillium lilacinum.</title>
        <authorList>
            <person name="Beijen E.P.W."/>
            <person name="Ohm R.A."/>
        </authorList>
    </citation>
    <scope>NUCLEOTIDE SEQUENCE [LARGE SCALE GENOMIC DNA]</scope>
    <source>
        <strain evidence="2 3">CBS 150709</strain>
    </source>
</reference>
<evidence type="ECO:0000313" key="2">
    <source>
        <dbReference type="EMBL" id="KAK4091537.1"/>
    </source>
</evidence>
<gene>
    <name evidence="2" type="ORF">Purlil1_3967</name>
</gene>
<dbReference type="Pfam" id="PF11312">
    <property type="entry name" value="Methyltransf_34"/>
    <property type="match status" value="1"/>
</dbReference>
<proteinExistence type="predicted"/>
<evidence type="ECO:0000313" key="3">
    <source>
        <dbReference type="Proteomes" id="UP001287286"/>
    </source>
</evidence>
<protein>
    <recommendedName>
        <fullName evidence="4">25S rRNA (Uridine(2843)-N(3))-methyltransferase</fullName>
    </recommendedName>
</protein>
<comment type="caution">
    <text evidence="2">The sequence shown here is derived from an EMBL/GenBank/DDBJ whole genome shotgun (WGS) entry which is preliminary data.</text>
</comment>
<dbReference type="Proteomes" id="UP001287286">
    <property type="component" value="Unassembled WGS sequence"/>
</dbReference>
<feature type="region of interest" description="Disordered" evidence="1">
    <location>
        <begin position="211"/>
        <end position="339"/>
    </location>
</feature>
<evidence type="ECO:0000256" key="1">
    <source>
        <dbReference type="SAM" id="MobiDB-lite"/>
    </source>
</evidence>
<dbReference type="EMBL" id="JAWRVI010000011">
    <property type="protein sequence ID" value="KAK4091537.1"/>
    <property type="molecule type" value="Genomic_DNA"/>
</dbReference>
<accession>A0ABR0C5B8</accession>
<name>A0ABR0C5B8_PURLI</name>
<dbReference type="InterPro" id="IPR021463">
    <property type="entry name" value="Methyltransf_34"/>
</dbReference>
<keyword evidence="3" id="KW-1185">Reference proteome</keyword>